<dbReference type="InterPro" id="IPR023087">
    <property type="entry name" value="Flg_Motor_Flig_C"/>
</dbReference>
<keyword evidence="3" id="KW-1185">Reference proteome</keyword>
<dbReference type="SUPFAM" id="SSF48029">
    <property type="entry name" value="FliG"/>
    <property type="match status" value="1"/>
</dbReference>
<dbReference type="EMBL" id="JMIU01000001">
    <property type="protein sequence ID" value="KDN95669.1"/>
    <property type="molecule type" value="Genomic_DNA"/>
</dbReference>
<dbReference type="InterPro" id="IPR011002">
    <property type="entry name" value="FliG_a-hlx"/>
</dbReference>
<dbReference type="Proteomes" id="UP000027341">
    <property type="component" value="Unassembled WGS sequence"/>
</dbReference>
<dbReference type="STRING" id="28885.EI16_05055"/>
<evidence type="ECO:0000259" key="1">
    <source>
        <dbReference type="Pfam" id="PF01706"/>
    </source>
</evidence>
<evidence type="ECO:0000313" key="2">
    <source>
        <dbReference type="EMBL" id="KDN95669.1"/>
    </source>
</evidence>
<name>A0A066ZTV0_HYDMR</name>
<dbReference type="AlphaFoldDB" id="A0A066ZTV0"/>
<evidence type="ECO:0000313" key="3">
    <source>
        <dbReference type="Proteomes" id="UP000027341"/>
    </source>
</evidence>
<feature type="domain" description="Flagellar motor switch protein FliG C-terminal" evidence="1">
    <location>
        <begin position="56"/>
        <end position="145"/>
    </location>
</feature>
<dbReference type="Pfam" id="PF01706">
    <property type="entry name" value="FliG_C"/>
    <property type="match status" value="1"/>
</dbReference>
<dbReference type="Gene3D" id="1.10.220.30">
    <property type="match status" value="1"/>
</dbReference>
<proteinExistence type="predicted"/>
<reference evidence="2 3" key="1">
    <citation type="submission" date="2014-04" db="EMBL/GenBank/DDBJ databases">
        <title>Draft genome sequence of Hydrogenovibrio marinus MH-110, a model organism for aerobic H2 metabolism.</title>
        <authorList>
            <person name="Cha H.J."/>
            <person name="Jo B.H."/>
            <person name="Hwang B.H."/>
        </authorList>
    </citation>
    <scope>NUCLEOTIDE SEQUENCE [LARGE SCALE GENOMIC DNA]</scope>
    <source>
        <strain evidence="2 3">MH-110</strain>
    </source>
</reference>
<gene>
    <name evidence="2" type="ORF">EI16_05055</name>
</gene>
<sequence length="154" mass="17334">MKLGIKKLHENEWQVHIGNAMIRMDCFSLELLNIALEHLQALESGQEHSVLKSYVHLADHLMLLSPSDLQTLMRAVANEDVLILLLTANNPDLNEKVLSNTGGILAKQLQADLERTPMPNHEVAKAAIRRVIEKMYEFDGDGVIQVQAGEERYI</sequence>
<accession>A0A066ZTV0</accession>
<organism evidence="2 3">
    <name type="scientific">Hydrogenovibrio marinus</name>
    <dbReference type="NCBI Taxonomy" id="28885"/>
    <lineage>
        <taxon>Bacteria</taxon>
        <taxon>Pseudomonadati</taxon>
        <taxon>Pseudomonadota</taxon>
        <taxon>Gammaproteobacteria</taxon>
        <taxon>Thiotrichales</taxon>
        <taxon>Piscirickettsiaceae</taxon>
        <taxon>Hydrogenovibrio</taxon>
    </lineage>
</organism>
<dbReference type="RefSeq" id="WP_029910209.1">
    <property type="nucleotide sequence ID" value="NZ_AP020335.1"/>
</dbReference>
<protein>
    <recommendedName>
        <fullName evidence="1">Flagellar motor switch protein FliG C-terminal domain-containing protein</fullName>
    </recommendedName>
</protein>
<comment type="caution">
    <text evidence="2">The sequence shown here is derived from an EMBL/GenBank/DDBJ whole genome shotgun (WGS) entry which is preliminary data.</text>
</comment>